<dbReference type="EC" id="2.7.7.108" evidence="5"/>
<protein>
    <recommendedName>
        <fullName evidence="5">protein adenylyltransferase</fullName>
        <ecNumber evidence="5">2.7.7.108</ecNumber>
    </recommendedName>
</protein>
<evidence type="ECO:0000256" key="5">
    <source>
        <dbReference type="ARBA" id="ARBA00034531"/>
    </source>
</evidence>
<keyword evidence="2" id="KW-0548">Nucleotidyltransferase</keyword>
<dbReference type="RefSeq" id="WP_284330709.1">
    <property type="nucleotide sequence ID" value="NZ_BSOA01000003.1"/>
</dbReference>
<dbReference type="SUPFAM" id="SSF140931">
    <property type="entry name" value="Fic-like"/>
    <property type="match status" value="1"/>
</dbReference>
<evidence type="ECO:0000256" key="7">
    <source>
        <dbReference type="ARBA" id="ARBA00048696"/>
    </source>
</evidence>
<dbReference type="Pfam" id="PF02661">
    <property type="entry name" value="Fic"/>
    <property type="match status" value="1"/>
</dbReference>
<name>A0ABQ5X6Q3_9GAMM</name>
<dbReference type="PANTHER" id="PTHR39560">
    <property type="entry name" value="PROTEIN ADENYLYLTRANSFERASE FIC-RELATED"/>
    <property type="match status" value="1"/>
</dbReference>
<evidence type="ECO:0000256" key="1">
    <source>
        <dbReference type="ARBA" id="ARBA00022679"/>
    </source>
</evidence>
<organism evidence="9 10">
    <name type="scientific">Dyella flagellata</name>
    <dbReference type="NCBI Taxonomy" id="1867833"/>
    <lineage>
        <taxon>Bacteria</taxon>
        <taxon>Pseudomonadati</taxon>
        <taxon>Pseudomonadota</taxon>
        <taxon>Gammaproteobacteria</taxon>
        <taxon>Lysobacterales</taxon>
        <taxon>Rhodanobacteraceae</taxon>
        <taxon>Dyella</taxon>
    </lineage>
</organism>
<comment type="caution">
    <text evidence="9">The sequence shown here is derived from an EMBL/GenBank/DDBJ whole genome shotgun (WGS) entry which is preliminary data.</text>
</comment>
<keyword evidence="1" id="KW-0808">Transferase</keyword>
<evidence type="ECO:0000313" key="10">
    <source>
        <dbReference type="Proteomes" id="UP001156627"/>
    </source>
</evidence>
<evidence type="ECO:0000256" key="6">
    <source>
        <dbReference type="ARBA" id="ARBA00047939"/>
    </source>
</evidence>
<evidence type="ECO:0000259" key="8">
    <source>
        <dbReference type="PROSITE" id="PS51459"/>
    </source>
</evidence>
<sequence>MTVFDPFGDYKTQGYLRNIEGLKDDDDLKVQEHAFFEANVERALTYLHRIRGPIVYSHFLKVHEILFGEFYPWAGRDRHMLGVGRLVGKGKRIQFEASELCQLAVEWGLRLGNDPEVMRVNPGTVMGAFAWGHPFLDGNGRTMLLVHAELCARAGFTINWHASRKDDYLNALSREIENPQGSHLNDYLGRLIVPAVPQGDLLNYLQSLPGLDGQQASPAEDIVYHADDPVANQRYLELKRSRGEPVPLTPER</sequence>
<keyword evidence="3" id="KW-0547">Nucleotide-binding</keyword>
<evidence type="ECO:0000313" key="9">
    <source>
        <dbReference type="EMBL" id="GLQ87284.1"/>
    </source>
</evidence>
<feature type="domain" description="Fido" evidence="8">
    <location>
        <begin position="54"/>
        <end position="190"/>
    </location>
</feature>
<evidence type="ECO:0000256" key="3">
    <source>
        <dbReference type="ARBA" id="ARBA00022741"/>
    </source>
</evidence>
<dbReference type="EMBL" id="BSOA01000003">
    <property type="protein sequence ID" value="GLQ87284.1"/>
    <property type="molecule type" value="Genomic_DNA"/>
</dbReference>
<evidence type="ECO:0000256" key="2">
    <source>
        <dbReference type="ARBA" id="ARBA00022695"/>
    </source>
</evidence>
<keyword evidence="4" id="KW-0067">ATP-binding</keyword>
<dbReference type="InterPro" id="IPR003812">
    <property type="entry name" value="Fido"/>
</dbReference>
<accession>A0ABQ5X6Q3</accession>
<gene>
    <name evidence="9" type="ORF">GCM10007898_08500</name>
</gene>
<comment type="catalytic activity">
    <reaction evidence="6">
        <text>L-threonyl-[protein] + ATP = 3-O-(5'-adenylyl)-L-threonyl-[protein] + diphosphate</text>
        <dbReference type="Rhea" id="RHEA:54292"/>
        <dbReference type="Rhea" id="RHEA-COMP:11060"/>
        <dbReference type="Rhea" id="RHEA-COMP:13847"/>
        <dbReference type="ChEBI" id="CHEBI:30013"/>
        <dbReference type="ChEBI" id="CHEBI:30616"/>
        <dbReference type="ChEBI" id="CHEBI:33019"/>
        <dbReference type="ChEBI" id="CHEBI:138113"/>
        <dbReference type="EC" id="2.7.7.108"/>
    </reaction>
</comment>
<dbReference type="Gene3D" id="1.10.3290.10">
    <property type="entry name" value="Fido-like domain"/>
    <property type="match status" value="1"/>
</dbReference>
<keyword evidence="10" id="KW-1185">Reference proteome</keyword>
<proteinExistence type="predicted"/>
<comment type="catalytic activity">
    <reaction evidence="7">
        <text>L-tyrosyl-[protein] + ATP = O-(5'-adenylyl)-L-tyrosyl-[protein] + diphosphate</text>
        <dbReference type="Rhea" id="RHEA:54288"/>
        <dbReference type="Rhea" id="RHEA-COMP:10136"/>
        <dbReference type="Rhea" id="RHEA-COMP:13846"/>
        <dbReference type="ChEBI" id="CHEBI:30616"/>
        <dbReference type="ChEBI" id="CHEBI:33019"/>
        <dbReference type="ChEBI" id="CHEBI:46858"/>
        <dbReference type="ChEBI" id="CHEBI:83624"/>
        <dbReference type="EC" id="2.7.7.108"/>
    </reaction>
</comment>
<dbReference type="InterPro" id="IPR036597">
    <property type="entry name" value="Fido-like_dom_sf"/>
</dbReference>
<dbReference type="Proteomes" id="UP001156627">
    <property type="component" value="Unassembled WGS sequence"/>
</dbReference>
<dbReference type="PROSITE" id="PS51459">
    <property type="entry name" value="FIDO"/>
    <property type="match status" value="1"/>
</dbReference>
<evidence type="ECO:0000256" key="4">
    <source>
        <dbReference type="ARBA" id="ARBA00022840"/>
    </source>
</evidence>
<reference evidence="10" key="1">
    <citation type="journal article" date="2019" name="Int. J. Syst. Evol. Microbiol.">
        <title>The Global Catalogue of Microorganisms (GCM) 10K type strain sequencing project: providing services to taxonomists for standard genome sequencing and annotation.</title>
        <authorList>
            <consortium name="The Broad Institute Genomics Platform"/>
            <consortium name="The Broad Institute Genome Sequencing Center for Infectious Disease"/>
            <person name="Wu L."/>
            <person name="Ma J."/>
        </authorList>
    </citation>
    <scope>NUCLEOTIDE SEQUENCE [LARGE SCALE GENOMIC DNA]</scope>
    <source>
        <strain evidence="10">NBRC 111981</strain>
    </source>
</reference>
<dbReference type="PANTHER" id="PTHR39560:SF1">
    <property type="entry name" value="PROTEIN ADENYLYLTRANSFERASE FIC-RELATED"/>
    <property type="match status" value="1"/>
</dbReference>